<dbReference type="FunFam" id="3.90.190.20:FF:000006">
    <property type="entry name" value="UDP-N-acetylmuramoyl-L-alanyl-D-glutamate--2,6-diaminopimelate ligase"/>
    <property type="match status" value="1"/>
</dbReference>
<dbReference type="STRING" id="146817.SAMN04488502_101658"/>
<comment type="cofactor">
    <cofactor evidence="19">
        <name>Mg(2+)</name>
        <dbReference type="ChEBI" id="CHEBI:18420"/>
    </cofactor>
</comment>
<dbReference type="EC" id="6.3.2.13" evidence="14 19"/>
<evidence type="ECO:0000259" key="21">
    <source>
        <dbReference type="Pfam" id="PF01225"/>
    </source>
</evidence>
<dbReference type="InterPro" id="IPR036615">
    <property type="entry name" value="Mur_ligase_C_dom_sf"/>
</dbReference>
<feature type="binding site" evidence="19">
    <location>
        <position position="189"/>
    </location>
    <ligand>
        <name>UDP-N-acetyl-alpha-D-muramoyl-L-alanyl-D-glutamate</name>
        <dbReference type="ChEBI" id="CHEBI:83900"/>
    </ligand>
</feature>
<keyword evidence="11 19" id="KW-0961">Cell wall biogenesis/degradation</keyword>
<dbReference type="SUPFAM" id="SSF63418">
    <property type="entry name" value="MurE/MurF N-terminal domain"/>
    <property type="match status" value="1"/>
</dbReference>
<evidence type="ECO:0000256" key="11">
    <source>
        <dbReference type="ARBA" id="ARBA00023316"/>
    </source>
</evidence>
<feature type="binding site" evidence="19">
    <location>
        <begin position="154"/>
        <end position="155"/>
    </location>
    <ligand>
        <name>UDP-N-acetyl-alpha-D-muramoyl-L-alanyl-D-glutamate</name>
        <dbReference type="ChEBI" id="CHEBI:83900"/>
    </ligand>
</feature>
<evidence type="ECO:0000313" key="24">
    <source>
        <dbReference type="EMBL" id="SDL72333.1"/>
    </source>
</evidence>
<keyword evidence="7 19" id="KW-0067">ATP-binding</keyword>
<dbReference type="InterPro" id="IPR004101">
    <property type="entry name" value="Mur_ligase_C"/>
</dbReference>
<dbReference type="Pfam" id="PF02875">
    <property type="entry name" value="Mur_ligase_C"/>
    <property type="match status" value="1"/>
</dbReference>
<evidence type="ECO:0000256" key="3">
    <source>
        <dbReference type="ARBA" id="ARBA00022490"/>
    </source>
</evidence>
<dbReference type="GO" id="GO:0005524">
    <property type="term" value="F:ATP binding"/>
    <property type="evidence" value="ECO:0007669"/>
    <property type="project" value="UniProtKB-UniRule"/>
</dbReference>
<dbReference type="HAMAP" id="MF_00208">
    <property type="entry name" value="MurE"/>
    <property type="match status" value="1"/>
</dbReference>
<dbReference type="GO" id="GO:0008765">
    <property type="term" value="F:UDP-N-acetylmuramoylalanyl-D-glutamate-2,6-diaminopimelate ligase activity"/>
    <property type="evidence" value="ECO:0007669"/>
    <property type="project" value="UniProtKB-UniRule"/>
</dbReference>
<dbReference type="Pfam" id="PF01225">
    <property type="entry name" value="Mur_ligase"/>
    <property type="match status" value="1"/>
</dbReference>
<dbReference type="UniPathway" id="UPA00219"/>
<dbReference type="PANTHER" id="PTHR23135">
    <property type="entry name" value="MUR LIGASE FAMILY MEMBER"/>
    <property type="match status" value="1"/>
</dbReference>
<dbReference type="NCBIfam" id="NF001126">
    <property type="entry name" value="PRK00139.1-4"/>
    <property type="match status" value="1"/>
</dbReference>
<evidence type="ECO:0000256" key="8">
    <source>
        <dbReference type="ARBA" id="ARBA00022960"/>
    </source>
</evidence>
<dbReference type="GO" id="GO:0005737">
    <property type="term" value="C:cytoplasm"/>
    <property type="evidence" value="ECO:0007669"/>
    <property type="project" value="UniProtKB-SubCell"/>
</dbReference>
<comment type="function">
    <text evidence="13 19">Catalyzes the addition of meso-diaminopimelic acid to the nucleotide precursor UDP-N-acetylmuramoyl-L-alanyl-D-glutamate (UMAG) in the biosynthesis of bacterial cell-wall peptidoglycan.</text>
</comment>
<keyword evidence="9 19" id="KW-0573">Peptidoglycan synthesis</keyword>
<evidence type="ECO:0000313" key="25">
    <source>
        <dbReference type="Proteomes" id="UP000214880"/>
    </source>
</evidence>
<comment type="caution">
    <text evidence="19">Lacks conserved residue(s) required for the propagation of feature annotation.</text>
</comment>
<evidence type="ECO:0000256" key="18">
    <source>
        <dbReference type="ARBA" id="ARBA00081560"/>
    </source>
</evidence>
<protein>
    <recommendedName>
        <fullName evidence="15 19">UDP-N-acetylmuramoyl-L-alanyl-D-glutamate--2,6-diaminopimelate ligase</fullName>
        <ecNumber evidence="14 19">6.3.2.13</ecNumber>
    </recommendedName>
    <alternativeName>
        <fullName evidence="16 19">Meso-A2pm-adding enzyme</fullName>
    </alternativeName>
    <alternativeName>
        <fullName evidence="17 19">Meso-diaminopimelate-adding enzyme</fullName>
    </alternativeName>
    <alternativeName>
        <fullName evidence="18 19">UDP-MurNAc-L-Ala-D-Glu:meso-diaminopimelate ligase</fullName>
    </alternativeName>
    <alternativeName>
        <fullName evidence="19">UDP-MurNAc-tripeptide synthetase</fullName>
    </alternativeName>
    <alternativeName>
        <fullName evidence="19">UDP-N-acetylmuramyl-tripeptide synthetase</fullName>
    </alternativeName>
</protein>
<evidence type="ECO:0000256" key="12">
    <source>
        <dbReference type="ARBA" id="ARBA00050251"/>
    </source>
</evidence>
<keyword evidence="10 19" id="KW-0131">Cell cycle</keyword>
<dbReference type="InterPro" id="IPR005761">
    <property type="entry name" value="UDP-N-AcMur-Glu-dNH2Pim_ligase"/>
</dbReference>
<dbReference type="SUPFAM" id="SSF53244">
    <property type="entry name" value="MurD-like peptide ligases, peptide-binding domain"/>
    <property type="match status" value="1"/>
</dbReference>
<dbReference type="Gene3D" id="3.40.1190.10">
    <property type="entry name" value="Mur-like, catalytic domain"/>
    <property type="match status" value="1"/>
</dbReference>
<feature type="binding site" evidence="19">
    <location>
        <position position="387"/>
    </location>
    <ligand>
        <name>meso-2,6-diaminopimelate</name>
        <dbReference type="ChEBI" id="CHEBI:57791"/>
    </ligand>
</feature>
<feature type="domain" description="Mur ligase central" evidence="23">
    <location>
        <begin position="110"/>
        <end position="316"/>
    </location>
</feature>
<comment type="PTM">
    <text evidence="19">Carboxylation is probably crucial for Mg(2+) binding and, consequently, for the gamma-phosphate positioning of ATP.</text>
</comment>
<reference evidence="24 25" key="1">
    <citation type="submission" date="2016-10" db="EMBL/GenBank/DDBJ databases">
        <authorList>
            <person name="de Groot N.N."/>
        </authorList>
    </citation>
    <scope>NUCLEOTIDE SEQUENCE [LARGE SCALE GENOMIC DNA]</scope>
    <source>
        <strain evidence="24 25">DSM 1736</strain>
    </source>
</reference>
<keyword evidence="5 19" id="KW-0132">Cell division</keyword>
<proteinExistence type="inferred from homology"/>
<feature type="modified residue" description="N6-carboxylysine" evidence="19">
    <location>
        <position position="221"/>
    </location>
</feature>
<feature type="binding site" evidence="19">
    <location>
        <position position="470"/>
    </location>
    <ligand>
        <name>meso-2,6-diaminopimelate</name>
        <dbReference type="ChEBI" id="CHEBI:57791"/>
    </ligand>
</feature>
<dbReference type="PANTHER" id="PTHR23135:SF4">
    <property type="entry name" value="UDP-N-ACETYLMURAMOYL-L-ALANYL-D-GLUTAMATE--2,6-DIAMINOPIMELATE LIGASE MURE HOMOLOG, CHLOROPLASTIC"/>
    <property type="match status" value="1"/>
</dbReference>
<dbReference type="InterPro" id="IPR036565">
    <property type="entry name" value="Mur-like_cat_sf"/>
</dbReference>
<keyword evidence="8 19" id="KW-0133">Cell shape</keyword>
<accession>A0A1G9ME00</accession>
<evidence type="ECO:0000256" key="16">
    <source>
        <dbReference type="ARBA" id="ARBA00075482"/>
    </source>
</evidence>
<feature type="domain" description="Mur ligase N-terminal catalytic" evidence="21">
    <location>
        <begin position="25"/>
        <end position="92"/>
    </location>
</feature>
<dbReference type="InterPro" id="IPR018109">
    <property type="entry name" value="Folylpolyglutamate_synth_CS"/>
</dbReference>
<evidence type="ECO:0000256" key="13">
    <source>
        <dbReference type="ARBA" id="ARBA00056782"/>
    </source>
</evidence>
<evidence type="ECO:0000256" key="1">
    <source>
        <dbReference type="ARBA" id="ARBA00004752"/>
    </source>
</evidence>
<dbReference type="GO" id="GO:0051301">
    <property type="term" value="P:cell division"/>
    <property type="evidence" value="ECO:0007669"/>
    <property type="project" value="UniProtKB-KW"/>
</dbReference>
<dbReference type="PROSITE" id="PS01011">
    <property type="entry name" value="FOLYLPOLYGLU_SYNT_1"/>
    <property type="match status" value="1"/>
</dbReference>
<feature type="binding site" evidence="19">
    <location>
        <position position="32"/>
    </location>
    <ligand>
        <name>UDP-N-acetyl-alpha-D-muramoyl-L-alanyl-D-glutamate</name>
        <dbReference type="ChEBI" id="CHEBI:83900"/>
    </ligand>
</feature>
<dbReference type="OrthoDB" id="9800958at2"/>
<evidence type="ECO:0000256" key="20">
    <source>
        <dbReference type="RuleBase" id="RU004135"/>
    </source>
</evidence>
<name>A0A1G9ME00_9FIRM</name>
<feature type="binding site" evidence="19">
    <location>
        <position position="153"/>
    </location>
    <ligand>
        <name>UDP-N-acetyl-alpha-D-muramoyl-L-alanyl-D-glutamate</name>
        <dbReference type="ChEBI" id="CHEBI:83900"/>
    </ligand>
</feature>
<evidence type="ECO:0000256" key="19">
    <source>
        <dbReference type="HAMAP-Rule" id="MF_00208"/>
    </source>
</evidence>
<comment type="catalytic activity">
    <reaction evidence="12 19">
        <text>UDP-N-acetyl-alpha-D-muramoyl-L-alanyl-D-glutamate + meso-2,6-diaminopimelate + ATP = UDP-N-acetyl-alpha-D-muramoyl-L-alanyl-gamma-D-glutamyl-meso-2,6-diaminopimelate + ADP + phosphate + H(+)</text>
        <dbReference type="Rhea" id="RHEA:23676"/>
        <dbReference type="ChEBI" id="CHEBI:15378"/>
        <dbReference type="ChEBI" id="CHEBI:30616"/>
        <dbReference type="ChEBI" id="CHEBI:43474"/>
        <dbReference type="ChEBI" id="CHEBI:57791"/>
        <dbReference type="ChEBI" id="CHEBI:83900"/>
        <dbReference type="ChEBI" id="CHEBI:83905"/>
        <dbReference type="ChEBI" id="CHEBI:456216"/>
        <dbReference type="EC" id="6.3.2.13"/>
    </reaction>
</comment>
<dbReference type="Proteomes" id="UP000214880">
    <property type="component" value="Unassembled WGS sequence"/>
</dbReference>
<dbReference type="SUPFAM" id="SSF53623">
    <property type="entry name" value="MurD-like peptide ligases, catalytic domain"/>
    <property type="match status" value="1"/>
</dbReference>
<feature type="domain" description="Mur ligase C-terminal" evidence="22">
    <location>
        <begin position="338"/>
        <end position="468"/>
    </location>
</feature>
<feature type="short sequence motif" description="Meso-diaminopimelate recognition motif" evidence="19">
    <location>
        <begin position="411"/>
        <end position="414"/>
    </location>
</feature>
<evidence type="ECO:0000256" key="4">
    <source>
        <dbReference type="ARBA" id="ARBA00022598"/>
    </source>
</evidence>
<feature type="binding site" evidence="19">
    <location>
        <position position="181"/>
    </location>
    <ligand>
        <name>UDP-N-acetyl-alpha-D-muramoyl-L-alanyl-D-glutamate</name>
        <dbReference type="ChEBI" id="CHEBI:83900"/>
    </ligand>
</feature>
<organism evidence="24 25">
    <name type="scientific">Dendrosporobacter quercicolus</name>
    <dbReference type="NCBI Taxonomy" id="146817"/>
    <lineage>
        <taxon>Bacteria</taxon>
        <taxon>Bacillati</taxon>
        <taxon>Bacillota</taxon>
        <taxon>Negativicutes</taxon>
        <taxon>Selenomonadales</taxon>
        <taxon>Sporomusaceae</taxon>
        <taxon>Dendrosporobacter</taxon>
    </lineage>
</organism>
<evidence type="ECO:0000256" key="6">
    <source>
        <dbReference type="ARBA" id="ARBA00022741"/>
    </source>
</evidence>
<evidence type="ECO:0000256" key="7">
    <source>
        <dbReference type="ARBA" id="ARBA00022840"/>
    </source>
</evidence>
<evidence type="ECO:0000256" key="2">
    <source>
        <dbReference type="ARBA" id="ARBA00005898"/>
    </source>
</evidence>
<evidence type="ECO:0000256" key="5">
    <source>
        <dbReference type="ARBA" id="ARBA00022618"/>
    </source>
</evidence>
<dbReference type="GO" id="GO:0071555">
    <property type="term" value="P:cell wall organization"/>
    <property type="evidence" value="ECO:0007669"/>
    <property type="project" value="UniProtKB-KW"/>
</dbReference>
<feature type="binding site" evidence="19">
    <location>
        <begin position="112"/>
        <end position="118"/>
    </location>
    <ligand>
        <name>ATP</name>
        <dbReference type="ChEBI" id="CHEBI:30616"/>
    </ligand>
</feature>
<evidence type="ECO:0000259" key="23">
    <source>
        <dbReference type="Pfam" id="PF08245"/>
    </source>
</evidence>
<comment type="similarity">
    <text evidence="2 19">Belongs to the MurCDEF family. MurE subfamily.</text>
</comment>
<feature type="binding site" evidence="19">
    <location>
        <position position="466"/>
    </location>
    <ligand>
        <name>meso-2,6-diaminopimelate</name>
        <dbReference type="ChEBI" id="CHEBI:57791"/>
    </ligand>
</feature>
<dbReference type="Pfam" id="PF08245">
    <property type="entry name" value="Mur_ligase_M"/>
    <property type="match status" value="1"/>
</dbReference>
<dbReference type="GO" id="GO:0004326">
    <property type="term" value="F:tetrahydrofolylpolyglutamate synthase activity"/>
    <property type="evidence" value="ECO:0007669"/>
    <property type="project" value="InterPro"/>
</dbReference>
<dbReference type="RefSeq" id="WP_092068221.1">
    <property type="nucleotide sequence ID" value="NZ_FNHB01000001.1"/>
</dbReference>
<evidence type="ECO:0000256" key="15">
    <source>
        <dbReference type="ARBA" id="ARBA00072883"/>
    </source>
</evidence>
<dbReference type="InterPro" id="IPR013221">
    <property type="entry name" value="Mur_ligase_cen"/>
</dbReference>
<comment type="pathway">
    <text evidence="1 19 20">Cell wall biogenesis; peptidoglycan biosynthesis.</text>
</comment>
<dbReference type="EMBL" id="FNHB01000001">
    <property type="protein sequence ID" value="SDL72333.1"/>
    <property type="molecule type" value="Genomic_DNA"/>
</dbReference>
<dbReference type="Gene3D" id="3.90.190.20">
    <property type="entry name" value="Mur ligase, C-terminal domain"/>
    <property type="match status" value="1"/>
</dbReference>
<dbReference type="GO" id="GO:0000287">
    <property type="term" value="F:magnesium ion binding"/>
    <property type="evidence" value="ECO:0007669"/>
    <property type="project" value="UniProtKB-UniRule"/>
</dbReference>
<keyword evidence="25" id="KW-1185">Reference proteome</keyword>
<feature type="binding site" evidence="19">
    <location>
        <begin position="411"/>
        <end position="414"/>
    </location>
    <ligand>
        <name>meso-2,6-diaminopimelate</name>
        <dbReference type="ChEBI" id="CHEBI:57791"/>
    </ligand>
</feature>
<evidence type="ECO:0000256" key="9">
    <source>
        <dbReference type="ARBA" id="ARBA00022984"/>
    </source>
</evidence>
<keyword evidence="6 19" id="KW-0547">Nucleotide-binding</keyword>
<dbReference type="AlphaFoldDB" id="A0A1G9ME00"/>
<dbReference type="InterPro" id="IPR035911">
    <property type="entry name" value="MurE/MurF_N"/>
</dbReference>
<gene>
    <name evidence="19" type="primary">murE</name>
    <name evidence="24" type="ORF">SAMN04488502_101658</name>
</gene>
<dbReference type="InterPro" id="IPR000713">
    <property type="entry name" value="Mur_ligase_N"/>
</dbReference>
<evidence type="ECO:0000256" key="10">
    <source>
        <dbReference type="ARBA" id="ARBA00023306"/>
    </source>
</evidence>
<comment type="subcellular location">
    <subcellularLocation>
        <location evidence="19 20">Cytoplasm</location>
    </subcellularLocation>
</comment>
<keyword evidence="19" id="KW-0460">Magnesium</keyword>
<sequence length="496" mass="54098">MEKNLTELLALLSTAEVEGDKNKTIKVVAYDSREVVEGTLFICLSGSKVDGHSYINQAYAAGAVAVLVEKPVKAPAGLTVIQVPSTRQAMQAVVPYFFDYPARKLRMIGVTGTNGKTTTTYLIRSILKQAGFRVGISGTIQTLIEDRILPVKNTTPDVVELQTVLAEMVNAGIDYVIMEVSSHALALNRVAGCEFDVGVFTNVTRDHLDFHLTFENYIDAKAELFRLLGRQDGHKGNKAAVINIDDDAGSAMLANTNCRAITYAINQAADIQAQSIDVQAAGARFHVASWLGDFALALKITGIFNVYNVLGAIGAALAEGVDIKLIRQSLESFSSVPGRFELVDEGQDFAVIVDYAHTPDGLENILRTARQFAKRRIIAVFGCGGDRDRTKRPVMGKIAAQMADVIIATSDNPRSEDPDFILTEIEAGIKPELAADKKYEKIVDRRQAITRALTLAGRDDIVIIAGKGHETYQILKDQTISFDDRQIARQILRGLR</sequence>
<dbReference type="NCBIfam" id="TIGR01085">
    <property type="entry name" value="murE"/>
    <property type="match status" value="1"/>
</dbReference>
<keyword evidence="3 19" id="KW-0963">Cytoplasm</keyword>
<evidence type="ECO:0000259" key="22">
    <source>
        <dbReference type="Pfam" id="PF02875"/>
    </source>
</evidence>
<keyword evidence="4 19" id="KW-0436">Ligase</keyword>
<evidence type="ECO:0000256" key="17">
    <source>
        <dbReference type="ARBA" id="ARBA00076158"/>
    </source>
</evidence>
<dbReference type="GO" id="GO:0009252">
    <property type="term" value="P:peptidoglycan biosynthetic process"/>
    <property type="evidence" value="ECO:0007669"/>
    <property type="project" value="UniProtKB-UniRule"/>
</dbReference>
<dbReference type="Gene3D" id="3.40.1390.10">
    <property type="entry name" value="MurE/MurF, N-terminal domain"/>
    <property type="match status" value="1"/>
</dbReference>
<dbReference type="NCBIfam" id="NF001124">
    <property type="entry name" value="PRK00139.1-2"/>
    <property type="match status" value="1"/>
</dbReference>
<evidence type="ECO:0000256" key="14">
    <source>
        <dbReference type="ARBA" id="ARBA00066633"/>
    </source>
</evidence>
<dbReference type="GO" id="GO:0008360">
    <property type="term" value="P:regulation of cell shape"/>
    <property type="evidence" value="ECO:0007669"/>
    <property type="project" value="UniProtKB-KW"/>
</dbReference>